<feature type="compositionally biased region" description="Basic and acidic residues" evidence="3">
    <location>
        <begin position="360"/>
        <end position="371"/>
    </location>
</feature>
<evidence type="ECO:0000256" key="2">
    <source>
        <dbReference type="ARBA" id="ARBA00022705"/>
    </source>
</evidence>
<dbReference type="EMBL" id="JBBBZM010000013">
    <property type="protein sequence ID" value="KAL0639289.1"/>
    <property type="molecule type" value="Genomic_DNA"/>
</dbReference>
<evidence type="ECO:0000313" key="4">
    <source>
        <dbReference type="EMBL" id="KAL0639289.1"/>
    </source>
</evidence>
<reference evidence="4 5" key="1">
    <citation type="submission" date="2024-02" db="EMBL/GenBank/DDBJ databases">
        <title>Discinaceae phylogenomics.</title>
        <authorList>
            <person name="Dirks A.C."/>
            <person name="James T.Y."/>
        </authorList>
    </citation>
    <scope>NUCLEOTIDE SEQUENCE [LARGE SCALE GENOMIC DNA]</scope>
    <source>
        <strain evidence="4 5">ACD0624</strain>
    </source>
</reference>
<dbReference type="Pfam" id="PF09724">
    <property type="entry name" value="Dcc1"/>
    <property type="match status" value="1"/>
</dbReference>
<feature type="region of interest" description="Disordered" evidence="3">
    <location>
        <begin position="341"/>
        <end position="371"/>
    </location>
</feature>
<proteinExistence type="inferred from homology"/>
<sequence>MSTQFTTSIPFSFSHNLAPIRLLELPPALLELLSASESPPILKIKASSGATSSVHSTDNHAVLCTPTQTYSLRQVYSSNSIILLQPSVPLISPPSDDNEDEDTDPLAFLQPSMGLKAVSTAVSYMELVPTIHDAHELLLKHIPLYHGSFDGAMESPTEKVPKVAILSALPISEGEFETAWKKLNCFCCSAGYAHRPSSSAVLAALGEIFTCAAAESFTLSPKDGFAVEALVSIMDDDEEVAIPQGLVDAAVAGVCEEAVAETGRWKLDKAKCASYVGRALLEDWQSKAKGDMLYVSFISRWKSSVPEECVALCKLDCIKGWYTHPTPSTIRFVSGGTPIPAKSSSPSAAAPAPVVTAKNKWHEKFGKGKRR</sequence>
<comment type="caution">
    <text evidence="4">The sequence shown here is derived from an EMBL/GenBank/DDBJ whole genome shotgun (WGS) entry which is preliminary data.</text>
</comment>
<keyword evidence="2" id="KW-0235">DNA replication</keyword>
<name>A0ABR3GTM7_9PEZI</name>
<gene>
    <name evidence="4" type="ORF">Q9L58_001750</name>
</gene>
<dbReference type="Proteomes" id="UP001447188">
    <property type="component" value="Unassembled WGS sequence"/>
</dbReference>
<accession>A0ABR3GTM7</accession>
<dbReference type="PANTHER" id="PTHR13395:SF6">
    <property type="entry name" value="SISTER CHROMATID COHESION PROTEIN DCC1"/>
    <property type="match status" value="1"/>
</dbReference>
<evidence type="ECO:0000256" key="1">
    <source>
        <dbReference type="ARBA" id="ARBA00007017"/>
    </source>
</evidence>
<organism evidence="4 5">
    <name type="scientific">Discina gigas</name>
    <dbReference type="NCBI Taxonomy" id="1032678"/>
    <lineage>
        <taxon>Eukaryota</taxon>
        <taxon>Fungi</taxon>
        <taxon>Dikarya</taxon>
        <taxon>Ascomycota</taxon>
        <taxon>Pezizomycotina</taxon>
        <taxon>Pezizomycetes</taxon>
        <taxon>Pezizales</taxon>
        <taxon>Discinaceae</taxon>
        <taxon>Discina</taxon>
    </lineage>
</organism>
<protein>
    <recommendedName>
        <fullName evidence="6">Sister chromatid cohesion protein Dcc1</fullName>
    </recommendedName>
</protein>
<keyword evidence="5" id="KW-1185">Reference proteome</keyword>
<dbReference type="InterPro" id="IPR019128">
    <property type="entry name" value="Dcc1"/>
</dbReference>
<evidence type="ECO:0000256" key="3">
    <source>
        <dbReference type="SAM" id="MobiDB-lite"/>
    </source>
</evidence>
<comment type="similarity">
    <text evidence="1">Belongs to the DCC1 family.</text>
</comment>
<evidence type="ECO:0000313" key="5">
    <source>
        <dbReference type="Proteomes" id="UP001447188"/>
    </source>
</evidence>
<dbReference type="PANTHER" id="PTHR13395">
    <property type="entry name" value="SISTER CHROMATID COHESION PROTEIN DCC1-RELATED"/>
    <property type="match status" value="1"/>
</dbReference>
<evidence type="ECO:0008006" key="6">
    <source>
        <dbReference type="Google" id="ProtNLM"/>
    </source>
</evidence>
<feature type="compositionally biased region" description="Low complexity" evidence="3">
    <location>
        <begin position="341"/>
        <end position="353"/>
    </location>
</feature>